<dbReference type="InterPro" id="IPR001296">
    <property type="entry name" value="Glyco_trans_1"/>
</dbReference>
<keyword evidence="6" id="KW-1185">Reference proteome</keyword>
<evidence type="ECO:0000259" key="3">
    <source>
        <dbReference type="Pfam" id="PF00534"/>
    </source>
</evidence>
<proteinExistence type="predicted"/>
<keyword evidence="1" id="KW-0328">Glycosyltransferase</keyword>
<dbReference type="OrthoDB" id="477186at2"/>
<evidence type="ECO:0000313" key="6">
    <source>
        <dbReference type="Proteomes" id="UP000266975"/>
    </source>
</evidence>
<dbReference type="AlphaFoldDB" id="A0A3M8KA38"/>
<protein>
    <submittedName>
        <fullName evidence="5">Glycosyl transferase family 1</fullName>
    </submittedName>
</protein>
<dbReference type="Pfam" id="PF00534">
    <property type="entry name" value="Glycos_transf_1"/>
    <property type="match status" value="1"/>
</dbReference>
<dbReference type="Proteomes" id="UP000266975">
    <property type="component" value="Unassembled WGS sequence"/>
</dbReference>
<name>A0A3M8KA38_9CORY</name>
<sequence>MGAAGAHGSCPSHWWFRFPLRRIVSGICAYRLPHDGSSDGIGAGSDAGLVAASHLRPARGRYCLSHPRPPDLLGHHHSAHPDSASGAERTTLMTPLITPLPQPRVAVWRSELLRGSETFIRDQTDGLQRWVPQLIGAVRVESALTRPTDLVCYSDSWWDRGALAVAAATGVAPRVTRSLRDSGAEVIHAHFLKDAWLVARGARKLGLPLIITCHGYDVTALPARPGWRGILYRRRGRMLLRQAHSVVAVSQYIADCARALGAQDPKVFYTGIRYREIALAPKTSDVVFVGRLVDKKGVADLLAAVALAGEHLGRVIKAEIIGDGPLRDQLEAAAGPGVHFLGALDSAGVDAALARAQVFMAPSKIAEDGDAEGFGQVFLEAGLAGIPVVSYRSGGVLEAVLHEHTGLLNEPGDINGLARDLVRLLQCPELREELGNNAFQRARGELSMANRCSALESLYDSAATEVC</sequence>
<evidence type="ECO:0000256" key="1">
    <source>
        <dbReference type="ARBA" id="ARBA00022676"/>
    </source>
</evidence>
<reference evidence="5 6" key="1">
    <citation type="submission" date="2018-02" db="EMBL/GenBank/DDBJ databases">
        <title>Corynebacterium alimpuense sp. nov., a marine obligate actinomycete isolated from sediments of Valparaiso bay, Chile.</title>
        <authorList>
            <person name="Claverias F."/>
            <person name="Gonzales-Siles L."/>
            <person name="Salva-Serra F."/>
            <person name="Inganaes E."/>
            <person name="Molin K."/>
            <person name="Cumsille A."/>
            <person name="Undabarrena A."/>
            <person name="Couve E."/>
            <person name="Moore E.R.B."/>
            <person name="Gomila M."/>
            <person name="Camara B."/>
        </authorList>
    </citation>
    <scope>NUCLEOTIDE SEQUENCE [LARGE SCALE GENOMIC DNA]</scope>
    <source>
        <strain evidence="5 6">CCUG 69366</strain>
    </source>
</reference>
<evidence type="ECO:0000259" key="4">
    <source>
        <dbReference type="Pfam" id="PF13439"/>
    </source>
</evidence>
<dbReference type="InterPro" id="IPR028098">
    <property type="entry name" value="Glyco_trans_4-like_N"/>
</dbReference>
<dbReference type="PANTHER" id="PTHR45947:SF14">
    <property type="entry name" value="SLL1723 PROTEIN"/>
    <property type="match status" value="1"/>
</dbReference>
<comment type="caution">
    <text evidence="5">The sequence shown here is derived from an EMBL/GenBank/DDBJ whole genome shotgun (WGS) entry which is preliminary data.</text>
</comment>
<dbReference type="GO" id="GO:1901137">
    <property type="term" value="P:carbohydrate derivative biosynthetic process"/>
    <property type="evidence" value="ECO:0007669"/>
    <property type="project" value="UniProtKB-ARBA"/>
</dbReference>
<organism evidence="5 6">
    <name type="scientific">Corynebacterium alimapuense</name>
    <dbReference type="NCBI Taxonomy" id="1576874"/>
    <lineage>
        <taxon>Bacteria</taxon>
        <taxon>Bacillati</taxon>
        <taxon>Actinomycetota</taxon>
        <taxon>Actinomycetes</taxon>
        <taxon>Mycobacteriales</taxon>
        <taxon>Corynebacteriaceae</taxon>
        <taxon>Corynebacterium</taxon>
    </lineage>
</organism>
<feature type="domain" description="Glycosyl transferase family 1" evidence="3">
    <location>
        <begin position="280"/>
        <end position="440"/>
    </location>
</feature>
<dbReference type="Gene3D" id="3.40.50.2000">
    <property type="entry name" value="Glycogen Phosphorylase B"/>
    <property type="match status" value="2"/>
</dbReference>
<evidence type="ECO:0000256" key="2">
    <source>
        <dbReference type="ARBA" id="ARBA00022679"/>
    </source>
</evidence>
<dbReference type="GO" id="GO:0016757">
    <property type="term" value="F:glycosyltransferase activity"/>
    <property type="evidence" value="ECO:0007669"/>
    <property type="project" value="UniProtKB-KW"/>
</dbReference>
<gene>
    <name evidence="5" type="ORF">C5L39_01280</name>
</gene>
<dbReference type="PANTHER" id="PTHR45947">
    <property type="entry name" value="SULFOQUINOVOSYL TRANSFERASE SQD2"/>
    <property type="match status" value="1"/>
</dbReference>
<feature type="domain" description="Glycosyltransferase subfamily 4-like N-terminal" evidence="4">
    <location>
        <begin position="170"/>
        <end position="272"/>
    </location>
</feature>
<dbReference type="SUPFAM" id="SSF53756">
    <property type="entry name" value="UDP-Glycosyltransferase/glycogen phosphorylase"/>
    <property type="match status" value="1"/>
</dbReference>
<dbReference type="GO" id="GO:1903509">
    <property type="term" value="P:liposaccharide metabolic process"/>
    <property type="evidence" value="ECO:0007669"/>
    <property type="project" value="UniProtKB-ARBA"/>
</dbReference>
<evidence type="ECO:0000313" key="5">
    <source>
        <dbReference type="EMBL" id="RNE50030.1"/>
    </source>
</evidence>
<accession>A0A3M8KA38</accession>
<dbReference type="EMBL" id="PTJO01000001">
    <property type="protein sequence ID" value="RNE50030.1"/>
    <property type="molecule type" value="Genomic_DNA"/>
</dbReference>
<dbReference type="Pfam" id="PF13439">
    <property type="entry name" value="Glyco_transf_4"/>
    <property type="match status" value="1"/>
</dbReference>
<dbReference type="InterPro" id="IPR050194">
    <property type="entry name" value="Glycosyltransferase_grp1"/>
</dbReference>
<keyword evidence="2 5" id="KW-0808">Transferase</keyword>